<dbReference type="EMBL" id="DS268272">
    <property type="protein sequence ID" value="KMU74025.1"/>
    <property type="molecule type" value="Genomic_DNA"/>
</dbReference>
<evidence type="ECO:0000256" key="1">
    <source>
        <dbReference type="SAM" id="MobiDB-lite"/>
    </source>
</evidence>
<gene>
    <name evidence="2" type="ORF">CISG_10243</name>
</gene>
<dbReference type="Proteomes" id="UP000054559">
    <property type="component" value="Unassembled WGS sequence"/>
</dbReference>
<dbReference type="STRING" id="454286.A0A0J8QPB2"/>
<name>A0A0J8QPB2_COCIT</name>
<feature type="compositionally biased region" description="Acidic residues" evidence="1">
    <location>
        <begin position="60"/>
        <end position="69"/>
    </location>
</feature>
<evidence type="ECO:0000313" key="3">
    <source>
        <dbReference type="Proteomes" id="UP000054559"/>
    </source>
</evidence>
<dbReference type="AlphaFoldDB" id="A0A0J8QPB2"/>
<organism evidence="2 3">
    <name type="scientific">Coccidioides immitis RMSCC 3703</name>
    <dbReference type="NCBI Taxonomy" id="454286"/>
    <lineage>
        <taxon>Eukaryota</taxon>
        <taxon>Fungi</taxon>
        <taxon>Dikarya</taxon>
        <taxon>Ascomycota</taxon>
        <taxon>Pezizomycotina</taxon>
        <taxon>Eurotiomycetes</taxon>
        <taxon>Eurotiomycetidae</taxon>
        <taxon>Onygenales</taxon>
        <taxon>Onygenaceae</taxon>
        <taxon>Coccidioides</taxon>
    </lineage>
</organism>
<protein>
    <submittedName>
        <fullName evidence="2">Uncharacterized protein</fullName>
    </submittedName>
</protein>
<feature type="region of interest" description="Disordered" evidence="1">
    <location>
        <begin position="60"/>
        <end position="83"/>
    </location>
</feature>
<evidence type="ECO:0000313" key="2">
    <source>
        <dbReference type="EMBL" id="KMU74025.1"/>
    </source>
</evidence>
<proteinExistence type="predicted"/>
<accession>A0A0J8QPB2</accession>
<feature type="region of interest" description="Disordered" evidence="1">
    <location>
        <begin position="1"/>
        <end position="24"/>
    </location>
</feature>
<sequence>MARATRRNVATHNYKISGTESESSLSSAVSDYGETIAAIQANGFANSKTEHLDMLDPEIDSEEPAEEEEVKGAAARPPPVNSDYLPLPWRGRLGYVGVTA</sequence>
<reference evidence="3" key="1">
    <citation type="journal article" date="2010" name="Genome Res.">
        <title>Population genomic sequencing of Coccidioides fungi reveals recent hybridization and transposon control.</title>
        <authorList>
            <person name="Neafsey D.E."/>
            <person name="Barker B.M."/>
            <person name="Sharpton T.J."/>
            <person name="Stajich J.E."/>
            <person name="Park D.J."/>
            <person name="Whiston E."/>
            <person name="Hung C.-Y."/>
            <person name="McMahan C."/>
            <person name="White J."/>
            <person name="Sykes S."/>
            <person name="Heiman D."/>
            <person name="Young S."/>
            <person name="Zeng Q."/>
            <person name="Abouelleil A."/>
            <person name="Aftuck L."/>
            <person name="Bessette D."/>
            <person name="Brown A."/>
            <person name="FitzGerald M."/>
            <person name="Lui A."/>
            <person name="Macdonald J.P."/>
            <person name="Priest M."/>
            <person name="Orbach M.J."/>
            <person name="Galgiani J.N."/>
            <person name="Kirkland T.N."/>
            <person name="Cole G.T."/>
            <person name="Birren B.W."/>
            <person name="Henn M.R."/>
            <person name="Taylor J.W."/>
            <person name="Rounsley S.D."/>
        </authorList>
    </citation>
    <scope>NUCLEOTIDE SEQUENCE [LARGE SCALE GENOMIC DNA]</scope>
    <source>
        <strain evidence="3">RMSCC 3703</strain>
    </source>
</reference>